<feature type="compositionally biased region" description="Low complexity" evidence="1">
    <location>
        <begin position="163"/>
        <end position="187"/>
    </location>
</feature>
<gene>
    <name evidence="3" type="ORF">I553_0560</name>
</gene>
<evidence type="ECO:0000256" key="2">
    <source>
        <dbReference type="SAM" id="SignalP"/>
    </source>
</evidence>
<evidence type="ECO:0000256" key="1">
    <source>
        <dbReference type="SAM" id="MobiDB-lite"/>
    </source>
</evidence>
<feature type="chain" id="PRO_5004982593" evidence="2">
    <location>
        <begin position="32"/>
        <end position="333"/>
    </location>
</feature>
<feature type="signal peptide" evidence="2">
    <location>
        <begin position="1"/>
        <end position="31"/>
    </location>
</feature>
<dbReference type="AlphaFoldDB" id="X7YJ50"/>
<sequence>MFADVLDATRTFTVATLIAAAATGLAGVAHADPNGQMYGNPQAAAPYWRYQHGEDCGLMSVADVIGQLTGKEPSETAVVLRGLFTKSQAHHGDIYHFDGTSPQDLVVLLGKYGIQSDLTTGNSMQTLEQDLAGGHKVIAGSTPKPSGTIPRARVNAPTPTMPLSSPESTPEATSSISTTAARLTAATNKSPWTPSAKPGLPATTCSSLPDRPAAHNHRPSAIRAVERAPRAGPDRWGRQAVTAMRPPPPDAPQTPRSSRRCRCTTGPGIRSVRPASRQRCSASSRSRELAATPPAISNVDTPSSAAARTAFMVSTSATASWKPAAMSAVDASG</sequence>
<feature type="compositionally biased region" description="Low complexity" evidence="1">
    <location>
        <begin position="273"/>
        <end position="284"/>
    </location>
</feature>
<reference evidence="3" key="1">
    <citation type="submission" date="2014-01" db="EMBL/GenBank/DDBJ databases">
        <authorList>
            <person name="Brown-Elliot B."/>
            <person name="Wallace R."/>
            <person name="Lenaerts A."/>
            <person name="Ordway D."/>
            <person name="DeGroote M.A."/>
            <person name="Parker T."/>
            <person name="Sizemore C."/>
            <person name="Tallon L.J."/>
            <person name="Sadzewicz L.K."/>
            <person name="Sengamalay N."/>
            <person name="Fraser C.M."/>
            <person name="Hine E."/>
            <person name="Shefchek K.A."/>
            <person name="Das S.P."/>
            <person name="Tettelin H."/>
        </authorList>
    </citation>
    <scope>NUCLEOTIDE SEQUENCE [LARGE SCALE GENOMIC DNA]</scope>
    <source>
        <strain evidence="3">4042</strain>
    </source>
</reference>
<keyword evidence="2" id="KW-0732">Signal</keyword>
<name>X7YJ50_MYCXE</name>
<feature type="compositionally biased region" description="Basic and acidic residues" evidence="1">
    <location>
        <begin position="224"/>
        <end position="237"/>
    </location>
</feature>
<evidence type="ECO:0000313" key="3">
    <source>
        <dbReference type="EMBL" id="EUA07149.1"/>
    </source>
</evidence>
<proteinExistence type="predicted"/>
<feature type="region of interest" description="Disordered" evidence="1">
    <location>
        <begin position="137"/>
        <end position="301"/>
    </location>
</feature>
<dbReference type="PATRIC" id="fig|1299334.3.peg.10143"/>
<accession>X7YJ50</accession>
<protein>
    <submittedName>
        <fullName evidence="3">Putative tRNA threonylcarbamoyladenosine biosynthesis Gcp domain protein</fullName>
    </submittedName>
</protein>
<comment type="caution">
    <text evidence="3">The sequence shown here is derived from an EMBL/GenBank/DDBJ whole genome shotgun (WGS) entry which is preliminary data.</text>
</comment>
<organism evidence="3">
    <name type="scientific">Mycobacterium xenopi 4042</name>
    <dbReference type="NCBI Taxonomy" id="1299334"/>
    <lineage>
        <taxon>Bacteria</taxon>
        <taxon>Bacillati</taxon>
        <taxon>Actinomycetota</taxon>
        <taxon>Actinomycetes</taxon>
        <taxon>Mycobacteriales</taxon>
        <taxon>Mycobacteriaceae</taxon>
        <taxon>Mycobacterium</taxon>
    </lineage>
</organism>
<dbReference type="EMBL" id="JAOB01000093">
    <property type="protein sequence ID" value="EUA07149.1"/>
    <property type="molecule type" value="Genomic_DNA"/>
</dbReference>